<sequence length="507" mass="53563">MVNADPTQPLLRMSNIVKHFPGAKALDGVDLEVLPGEVHCLLGQNGAGKSTLIKVLAGAHQPDSGTIIMDGSTTTIANPVAALTLGIATMYQELDVVDGLSVAENVYLGHELATAGLSQRREAIRRTKEILAQLGHPEIRATREVGTLSAAGKQIVSMARALSHNARIIVMDEPSAVLDSEEVDNLFRVVKGLQERGVAIIYISHRMDEIRRIGNRITVLKDGKTVATNLSVADTPSRELITLMTGRTVEHAIPARGTPPHTDQQPVLSVKDLGLSGVFEDVSFEVRPGEIVGLAGLVGSGRSEILETLYGARRASSGEVRVAGKRLTRGSVPSAVAAGVGLCPEERKSQGLILTEPIYRNITMASFARIASSGFLNEKAEKAAAEAQAKGLDLRPVDVNRAAGTLSGGNQQKLILARWLLHGCKVLLLDEPTRGVDVGARSEIYQLINKLADAGTAVVVVSSEIPEVIGLADRVLVISDGSIVAESDASAITESDVLNLVMEGTAA</sequence>
<evidence type="ECO:0000256" key="3">
    <source>
        <dbReference type="ARBA" id="ARBA00022741"/>
    </source>
</evidence>
<dbReference type="InterPro" id="IPR003593">
    <property type="entry name" value="AAA+_ATPase"/>
</dbReference>
<keyword evidence="3" id="KW-0547">Nucleotide-binding</keyword>
<reference evidence="7" key="1">
    <citation type="journal article" date="2019" name="Int. J. Syst. Evol. Microbiol.">
        <title>The Global Catalogue of Microorganisms (GCM) 10K type strain sequencing project: providing services to taxonomists for standard genome sequencing and annotation.</title>
        <authorList>
            <consortium name="The Broad Institute Genomics Platform"/>
            <consortium name="The Broad Institute Genome Sequencing Center for Infectious Disease"/>
            <person name="Wu L."/>
            <person name="Ma J."/>
        </authorList>
    </citation>
    <scope>NUCLEOTIDE SEQUENCE [LARGE SCALE GENOMIC DNA]</scope>
    <source>
        <strain evidence="7">KCTC 33576</strain>
    </source>
</reference>
<evidence type="ECO:0000256" key="4">
    <source>
        <dbReference type="ARBA" id="ARBA00022840"/>
    </source>
</evidence>
<accession>A0ABW5XHT7</accession>
<dbReference type="InterPro" id="IPR027417">
    <property type="entry name" value="P-loop_NTPase"/>
</dbReference>
<evidence type="ECO:0000259" key="5">
    <source>
        <dbReference type="PROSITE" id="PS50893"/>
    </source>
</evidence>
<keyword evidence="1" id="KW-0813">Transport</keyword>
<dbReference type="CDD" id="cd03215">
    <property type="entry name" value="ABC_Carb_Monos_II"/>
    <property type="match status" value="1"/>
</dbReference>
<dbReference type="PANTHER" id="PTHR43790:SF9">
    <property type="entry name" value="GALACTOFURANOSE TRANSPORTER ATP-BINDING PROTEIN YTFR"/>
    <property type="match status" value="1"/>
</dbReference>
<dbReference type="SUPFAM" id="SSF52540">
    <property type="entry name" value="P-loop containing nucleoside triphosphate hydrolases"/>
    <property type="match status" value="2"/>
</dbReference>
<evidence type="ECO:0000256" key="1">
    <source>
        <dbReference type="ARBA" id="ARBA00022448"/>
    </source>
</evidence>
<evidence type="ECO:0000313" key="7">
    <source>
        <dbReference type="Proteomes" id="UP001597391"/>
    </source>
</evidence>
<dbReference type="InterPro" id="IPR003439">
    <property type="entry name" value="ABC_transporter-like_ATP-bd"/>
</dbReference>
<dbReference type="GO" id="GO:0005524">
    <property type="term" value="F:ATP binding"/>
    <property type="evidence" value="ECO:0007669"/>
    <property type="project" value="UniProtKB-KW"/>
</dbReference>
<dbReference type="InterPro" id="IPR050107">
    <property type="entry name" value="ABC_carbohydrate_import_ATPase"/>
</dbReference>
<protein>
    <submittedName>
        <fullName evidence="6">Sugar ABC transporter ATP-binding protein</fullName>
    </submittedName>
</protein>
<dbReference type="PROSITE" id="PS50893">
    <property type="entry name" value="ABC_TRANSPORTER_2"/>
    <property type="match status" value="2"/>
</dbReference>
<keyword evidence="2" id="KW-0677">Repeat</keyword>
<evidence type="ECO:0000313" key="6">
    <source>
        <dbReference type="EMBL" id="MFD2840639.1"/>
    </source>
</evidence>
<feature type="domain" description="ABC transporter" evidence="5">
    <location>
        <begin position="11"/>
        <end position="247"/>
    </location>
</feature>
<dbReference type="SMART" id="SM00382">
    <property type="entry name" value="AAA"/>
    <property type="match status" value="2"/>
</dbReference>
<dbReference type="PANTHER" id="PTHR43790">
    <property type="entry name" value="CARBOHYDRATE TRANSPORT ATP-BINDING PROTEIN MG119-RELATED"/>
    <property type="match status" value="1"/>
</dbReference>
<dbReference type="PROSITE" id="PS00211">
    <property type="entry name" value="ABC_TRANSPORTER_1"/>
    <property type="match status" value="1"/>
</dbReference>
<dbReference type="Gene3D" id="3.40.50.300">
    <property type="entry name" value="P-loop containing nucleotide triphosphate hydrolases"/>
    <property type="match status" value="2"/>
</dbReference>
<dbReference type="RefSeq" id="WP_377466512.1">
    <property type="nucleotide sequence ID" value="NZ_JBHUOP010000003.1"/>
</dbReference>
<name>A0ABW5XHT7_9MICO</name>
<dbReference type="Proteomes" id="UP001597391">
    <property type="component" value="Unassembled WGS sequence"/>
</dbReference>
<dbReference type="Pfam" id="PF00005">
    <property type="entry name" value="ABC_tran"/>
    <property type="match status" value="2"/>
</dbReference>
<comment type="caution">
    <text evidence="6">The sequence shown here is derived from an EMBL/GenBank/DDBJ whole genome shotgun (WGS) entry which is preliminary data.</text>
</comment>
<keyword evidence="7" id="KW-1185">Reference proteome</keyword>
<organism evidence="6 7">
    <name type="scientific">Populibacterium corticicola</name>
    <dbReference type="NCBI Taxonomy" id="1812826"/>
    <lineage>
        <taxon>Bacteria</taxon>
        <taxon>Bacillati</taxon>
        <taxon>Actinomycetota</taxon>
        <taxon>Actinomycetes</taxon>
        <taxon>Micrococcales</taxon>
        <taxon>Jonesiaceae</taxon>
        <taxon>Populibacterium</taxon>
    </lineage>
</organism>
<dbReference type="CDD" id="cd03216">
    <property type="entry name" value="ABC_Carb_Monos_I"/>
    <property type="match status" value="1"/>
</dbReference>
<feature type="domain" description="ABC transporter" evidence="5">
    <location>
        <begin position="262"/>
        <end position="505"/>
    </location>
</feature>
<gene>
    <name evidence="6" type="ORF">ACFSYH_08660</name>
</gene>
<keyword evidence="4 6" id="KW-0067">ATP-binding</keyword>
<dbReference type="EMBL" id="JBHUOP010000003">
    <property type="protein sequence ID" value="MFD2840639.1"/>
    <property type="molecule type" value="Genomic_DNA"/>
</dbReference>
<proteinExistence type="predicted"/>
<evidence type="ECO:0000256" key="2">
    <source>
        <dbReference type="ARBA" id="ARBA00022737"/>
    </source>
</evidence>
<dbReference type="InterPro" id="IPR017871">
    <property type="entry name" value="ABC_transporter-like_CS"/>
</dbReference>